<feature type="domain" description="Beta-lactamase-like ARB-00930-like C-terminal" evidence="3">
    <location>
        <begin position="391"/>
        <end position="530"/>
    </location>
</feature>
<feature type="domain" description="Beta-lactamase-related" evidence="2">
    <location>
        <begin position="91"/>
        <end position="371"/>
    </location>
</feature>
<dbReference type="InterPro" id="IPR051478">
    <property type="entry name" value="Beta-lactamase-like_AB/R"/>
</dbReference>
<dbReference type="Gene3D" id="3.40.710.10">
    <property type="entry name" value="DD-peptidase/beta-lactamase superfamily"/>
    <property type="match status" value="1"/>
</dbReference>
<dbReference type="Pfam" id="PF00144">
    <property type="entry name" value="Beta-lactamase"/>
    <property type="match status" value="1"/>
</dbReference>
<evidence type="ECO:0000259" key="2">
    <source>
        <dbReference type="Pfam" id="PF00144"/>
    </source>
</evidence>
<feature type="chain" id="PRO_5013176441" evidence="1">
    <location>
        <begin position="22"/>
        <end position="532"/>
    </location>
</feature>
<dbReference type="InterPro" id="IPR058664">
    <property type="entry name" value="ARB_00930-like_C"/>
</dbReference>
<dbReference type="AlphaFoldDB" id="A0A1J7J808"/>
<reference evidence="4 5" key="1">
    <citation type="submission" date="2016-10" db="EMBL/GenBank/DDBJ databases">
        <title>Draft genome sequence of Coniochaeta ligniaria NRRL30616, a lignocellulolytic fungus for bioabatement of inhibitors in plant biomass hydrolysates.</title>
        <authorList>
            <consortium name="DOE Joint Genome Institute"/>
            <person name="Jimenez D.J."/>
            <person name="Hector R.E."/>
            <person name="Riley R."/>
            <person name="Sun H."/>
            <person name="Grigoriev I.V."/>
            <person name="Van Elsas J.D."/>
            <person name="Nichols N.N."/>
        </authorList>
    </citation>
    <scope>NUCLEOTIDE SEQUENCE [LARGE SCALE GENOMIC DNA]</scope>
    <source>
        <strain evidence="4 5">NRRL 30616</strain>
    </source>
</reference>
<keyword evidence="5" id="KW-1185">Reference proteome</keyword>
<name>A0A1J7J808_9PEZI</name>
<evidence type="ECO:0000259" key="3">
    <source>
        <dbReference type="Pfam" id="PF26335"/>
    </source>
</evidence>
<keyword evidence="1" id="KW-0732">Signal</keyword>
<proteinExistence type="predicted"/>
<dbReference type="PANTHER" id="PTHR22935:SF97">
    <property type="entry name" value="BETA-LACTAMASE-RELATED DOMAIN-CONTAINING PROTEIN"/>
    <property type="match status" value="1"/>
</dbReference>
<evidence type="ECO:0000313" key="4">
    <source>
        <dbReference type="EMBL" id="OIW35475.1"/>
    </source>
</evidence>
<feature type="signal peptide" evidence="1">
    <location>
        <begin position="1"/>
        <end position="21"/>
    </location>
</feature>
<evidence type="ECO:0000313" key="5">
    <source>
        <dbReference type="Proteomes" id="UP000182658"/>
    </source>
</evidence>
<protein>
    <submittedName>
        <fullName evidence="4">Beta-lactamase/transpeptidase-like protein</fullName>
    </submittedName>
</protein>
<dbReference type="InParanoid" id="A0A1J7J808"/>
<organism evidence="4 5">
    <name type="scientific">Coniochaeta ligniaria NRRL 30616</name>
    <dbReference type="NCBI Taxonomy" id="1408157"/>
    <lineage>
        <taxon>Eukaryota</taxon>
        <taxon>Fungi</taxon>
        <taxon>Dikarya</taxon>
        <taxon>Ascomycota</taxon>
        <taxon>Pezizomycotina</taxon>
        <taxon>Sordariomycetes</taxon>
        <taxon>Sordariomycetidae</taxon>
        <taxon>Coniochaetales</taxon>
        <taxon>Coniochaetaceae</taxon>
        <taxon>Coniochaeta</taxon>
    </lineage>
</organism>
<sequence>MRSSTITLSTTLWCLLPLSLAADTYQPCPLLRAYYDAPNLSKSSDAVNSLSKDFNAVFDNLTRTGKSDDYGAITPNTTSFSVHYTAPAAGADVNVTSDTVFALGGLTQLFTIYAWLANMGVETWSDPITKYLPELTSAACGGGTFTVDWNSVTIEALAGHMAGIARDSNVCELGAECDRQAFLSSLAKSPPIFLTNTTPLFSNAAYQLLALAMTAAQPNTTTTFPSLLNTTLLTPLNLSHTVLLTPSTSPLLFPGTDLSPSTLGEPASLSLLSTTADLAQTGRAILSSTLLPPPATRRWLSPLSADTSNVRNGVGGPWEVYRAPFVTSQLILDVLLKSGEVGAYSSYLGLVPDLGMGFAVLAHDESGQAADLNVYVDVVADGLGGIVEAAAGQGAGRYAGRYDGGKAADGGEVTAAVFGVDAWPGLVVQNMTVGGRDVRQEVAEGAGIELGGLDWRVYPTNVWDGDGRRHQFVGVVQDRGALVDAGTPTCTTWLDGVLQGVGGRVVFELDGQGKAVAVEVPGLGVSLKREGE</sequence>
<dbReference type="STRING" id="1408157.A0A1J7J808"/>
<accession>A0A1J7J808</accession>
<evidence type="ECO:0000256" key="1">
    <source>
        <dbReference type="SAM" id="SignalP"/>
    </source>
</evidence>
<dbReference type="InterPro" id="IPR012338">
    <property type="entry name" value="Beta-lactam/transpept-like"/>
</dbReference>
<gene>
    <name evidence="4" type="ORF">CONLIGDRAFT_651501</name>
</gene>
<dbReference type="EMBL" id="KV875093">
    <property type="protein sequence ID" value="OIW35475.1"/>
    <property type="molecule type" value="Genomic_DNA"/>
</dbReference>
<dbReference type="SUPFAM" id="SSF56601">
    <property type="entry name" value="beta-lactamase/transpeptidase-like"/>
    <property type="match status" value="1"/>
</dbReference>
<dbReference type="PANTHER" id="PTHR22935">
    <property type="entry name" value="PENICILLIN-BINDING PROTEIN"/>
    <property type="match status" value="1"/>
</dbReference>
<dbReference type="Proteomes" id="UP000182658">
    <property type="component" value="Unassembled WGS sequence"/>
</dbReference>
<dbReference type="OrthoDB" id="10250282at2759"/>
<dbReference type="Pfam" id="PF26335">
    <property type="entry name" value="ARB_00930_C"/>
    <property type="match status" value="1"/>
</dbReference>
<dbReference type="InterPro" id="IPR001466">
    <property type="entry name" value="Beta-lactam-related"/>
</dbReference>